<dbReference type="GO" id="GO:0003824">
    <property type="term" value="F:catalytic activity"/>
    <property type="evidence" value="ECO:0007669"/>
    <property type="project" value="InterPro"/>
</dbReference>
<reference evidence="2" key="1">
    <citation type="journal article" date="2021" name="PeerJ">
        <title>Extensive microbial diversity within the chicken gut microbiome revealed by metagenomics and culture.</title>
        <authorList>
            <person name="Gilroy R."/>
            <person name="Ravi A."/>
            <person name="Getino M."/>
            <person name="Pursley I."/>
            <person name="Horton D.L."/>
            <person name="Alikhan N.F."/>
            <person name="Baker D."/>
            <person name="Gharbi K."/>
            <person name="Hall N."/>
            <person name="Watson M."/>
            <person name="Adriaenssens E.M."/>
            <person name="Foster-Nyarko E."/>
            <person name="Jarju S."/>
            <person name="Secka A."/>
            <person name="Antonio M."/>
            <person name="Oren A."/>
            <person name="Chaudhuri R.R."/>
            <person name="La Ragione R."/>
            <person name="Hildebrand F."/>
            <person name="Pallen M.J."/>
        </authorList>
    </citation>
    <scope>NUCLEOTIDE SEQUENCE</scope>
    <source>
        <strain evidence="2">CHK193-4272</strain>
    </source>
</reference>
<dbReference type="Proteomes" id="UP000886808">
    <property type="component" value="Unassembled WGS sequence"/>
</dbReference>
<dbReference type="InterPro" id="IPR014214">
    <property type="entry name" value="Dipicolinic_acid_synth_B"/>
</dbReference>
<evidence type="ECO:0000259" key="1">
    <source>
        <dbReference type="Pfam" id="PF02441"/>
    </source>
</evidence>
<dbReference type="InterPro" id="IPR036551">
    <property type="entry name" value="Flavin_trans-like"/>
</dbReference>
<dbReference type="InterPro" id="IPR003382">
    <property type="entry name" value="Flavoprotein"/>
</dbReference>
<gene>
    <name evidence="2" type="ORF">H9746_00025</name>
</gene>
<dbReference type="NCBIfam" id="NF006161">
    <property type="entry name" value="PRK08305.1"/>
    <property type="match status" value="1"/>
</dbReference>
<protein>
    <submittedName>
        <fullName evidence="2">Dipicolinate synthase subunit B</fullName>
    </submittedName>
</protein>
<evidence type="ECO:0000313" key="2">
    <source>
        <dbReference type="EMBL" id="HIV61234.1"/>
    </source>
</evidence>
<proteinExistence type="predicted"/>
<accession>A0A9D1PFQ9</accession>
<dbReference type="NCBIfam" id="TIGR02852">
    <property type="entry name" value="spore_dpaB"/>
    <property type="match status" value="1"/>
</dbReference>
<sequence length="191" mass="21048">MSDKIRIGFAMTGSFCTFSKVIKTLEDMSKKYDITAILSNHSATMDTKFGKADVLYNHLSDITKKPIIDSIVKAEPIGPQGLFDVLVVAPCTGNTLAKLSNSIIDGTVPMAVKSHLRRERPVVIAISTNDGLSGSAENIGRLLNRKNYYFVPFKQDAPNEKPRSLVANMNLIPDTIDYALENKQIQPIIYS</sequence>
<comment type="caution">
    <text evidence="2">The sequence shown here is derived from an EMBL/GenBank/DDBJ whole genome shotgun (WGS) entry which is preliminary data.</text>
</comment>
<reference evidence="2" key="2">
    <citation type="submission" date="2021-04" db="EMBL/GenBank/DDBJ databases">
        <authorList>
            <person name="Gilroy R."/>
        </authorList>
    </citation>
    <scope>NUCLEOTIDE SEQUENCE</scope>
    <source>
        <strain evidence="2">CHK193-4272</strain>
    </source>
</reference>
<name>A0A9D1PFQ9_9FIRM</name>
<dbReference type="AlphaFoldDB" id="A0A9D1PFQ9"/>
<dbReference type="SUPFAM" id="SSF52507">
    <property type="entry name" value="Homo-oligomeric flavin-containing Cys decarboxylases, HFCD"/>
    <property type="match status" value="1"/>
</dbReference>
<evidence type="ECO:0000313" key="3">
    <source>
        <dbReference type="Proteomes" id="UP000886808"/>
    </source>
</evidence>
<dbReference type="Pfam" id="PF02441">
    <property type="entry name" value="Flavoprotein"/>
    <property type="match status" value="1"/>
</dbReference>
<feature type="domain" description="Flavoprotein" evidence="1">
    <location>
        <begin position="6"/>
        <end position="165"/>
    </location>
</feature>
<dbReference type="EMBL" id="DXIE01000001">
    <property type="protein sequence ID" value="HIV61234.1"/>
    <property type="molecule type" value="Genomic_DNA"/>
</dbReference>
<dbReference type="Gene3D" id="3.40.50.1950">
    <property type="entry name" value="Flavin prenyltransferase-like"/>
    <property type="match status" value="1"/>
</dbReference>
<organism evidence="2 3">
    <name type="scientific">Candidatus Butyricicoccus avistercoris</name>
    <dbReference type="NCBI Taxonomy" id="2838518"/>
    <lineage>
        <taxon>Bacteria</taxon>
        <taxon>Bacillati</taxon>
        <taxon>Bacillota</taxon>
        <taxon>Clostridia</taxon>
        <taxon>Eubacteriales</taxon>
        <taxon>Butyricicoccaceae</taxon>
        <taxon>Butyricicoccus</taxon>
    </lineage>
</organism>